<evidence type="ECO:0000313" key="6">
    <source>
        <dbReference type="EMBL" id="MBB4895054.1"/>
    </source>
</evidence>
<keyword evidence="3 6" id="KW-0238">DNA-binding</keyword>
<dbReference type="Pfam" id="PF03466">
    <property type="entry name" value="LysR_substrate"/>
    <property type="match status" value="1"/>
</dbReference>
<accession>A0A7W7PM80</accession>
<dbReference type="RefSeq" id="WP_184350803.1">
    <property type="nucleotide sequence ID" value="NZ_JACHJH010000006.1"/>
</dbReference>
<dbReference type="InterPro" id="IPR036388">
    <property type="entry name" value="WH-like_DNA-bd_sf"/>
</dbReference>
<evidence type="ECO:0000256" key="2">
    <source>
        <dbReference type="ARBA" id="ARBA00023015"/>
    </source>
</evidence>
<evidence type="ECO:0000256" key="4">
    <source>
        <dbReference type="ARBA" id="ARBA00023163"/>
    </source>
</evidence>
<dbReference type="PANTHER" id="PTHR30118:SF15">
    <property type="entry name" value="TRANSCRIPTIONAL REGULATORY PROTEIN"/>
    <property type="match status" value="1"/>
</dbReference>
<keyword evidence="7" id="KW-1185">Reference proteome</keyword>
<evidence type="ECO:0000313" key="7">
    <source>
        <dbReference type="Proteomes" id="UP000556084"/>
    </source>
</evidence>
<organism evidence="6 7">
    <name type="scientific">Streptomyces olivoverticillatus</name>
    <dbReference type="NCBI Taxonomy" id="66427"/>
    <lineage>
        <taxon>Bacteria</taxon>
        <taxon>Bacillati</taxon>
        <taxon>Actinomycetota</taxon>
        <taxon>Actinomycetes</taxon>
        <taxon>Kitasatosporales</taxon>
        <taxon>Streptomycetaceae</taxon>
        <taxon>Streptomyces</taxon>
    </lineage>
</organism>
<name>A0A7W7PM80_9ACTN</name>
<dbReference type="GO" id="GO:0003700">
    <property type="term" value="F:DNA-binding transcription factor activity"/>
    <property type="evidence" value="ECO:0007669"/>
    <property type="project" value="InterPro"/>
</dbReference>
<dbReference type="InterPro" id="IPR050389">
    <property type="entry name" value="LysR-type_TF"/>
</dbReference>
<dbReference type="GO" id="GO:0003677">
    <property type="term" value="F:DNA binding"/>
    <property type="evidence" value="ECO:0007669"/>
    <property type="project" value="UniProtKB-KW"/>
</dbReference>
<protein>
    <submittedName>
        <fullName evidence="6">DNA-binding transcriptional LysR family regulator</fullName>
    </submittedName>
</protein>
<feature type="domain" description="HTH lysR-type" evidence="5">
    <location>
        <begin position="4"/>
        <end position="61"/>
    </location>
</feature>
<dbReference type="SUPFAM" id="SSF46785">
    <property type="entry name" value="Winged helix' DNA-binding domain"/>
    <property type="match status" value="1"/>
</dbReference>
<dbReference type="SUPFAM" id="SSF53850">
    <property type="entry name" value="Periplasmic binding protein-like II"/>
    <property type="match status" value="1"/>
</dbReference>
<dbReference type="InterPro" id="IPR000847">
    <property type="entry name" value="LysR_HTH_N"/>
</dbReference>
<keyword evidence="4" id="KW-0804">Transcription</keyword>
<evidence type="ECO:0000259" key="5">
    <source>
        <dbReference type="PROSITE" id="PS50931"/>
    </source>
</evidence>
<dbReference type="Pfam" id="PF00126">
    <property type="entry name" value="HTH_1"/>
    <property type="match status" value="1"/>
</dbReference>
<dbReference type="InterPro" id="IPR036390">
    <property type="entry name" value="WH_DNA-bd_sf"/>
</dbReference>
<gene>
    <name evidence="6" type="ORF">FHS39_004121</name>
</gene>
<evidence type="ECO:0000256" key="3">
    <source>
        <dbReference type="ARBA" id="ARBA00023125"/>
    </source>
</evidence>
<dbReference type="PANTHER" id="PTHR30118">
    <property type="entry name" value="HTH-TYPE TRANSCRIPTIONAL REGULATOR LEUO-RELATED"/>
    <property type="match status" value="1"/>
</dbReference>
<dbReference type="PROSITE" id="PS50931">
    <property type="entry name" value="HTH_LYSR"/>
    <property type="match status" value="1"/>
</dbReference>
<keyword evidence="2" id="KW-0805">Transcription regulation</keyword>
<dbReference type="Gene3D" id="3.40.190.10">
    <property type="entry name" value="Periplasmic binding protein-like II"/>
    <property type="match status" value="2"/>
</dbReference>
<comment type="caution">
    <text evidence="6">The sequence shown here is derived from an EMBL/GenBank/DDBJ whole genome shotgun (WGS) entry which is preliminary data.</text>
</comment>
<sequence>MQLPDMNLLPALNALLREGSVTGAAAEMSVSASAMSRTLGRLRRVLGDPLLVPAGRGLALTPRALELRPQVEAALIGALAALQPAQPLDIASVARQFTVRTNDGLAVVIGPELTGRIAREAPGIRLRILPECEEDPADLRDRVDLDIGHLPELPHDVRSLELPPHGYAAVCRADSPHAQGPLTVEGFAAAAHITVSRRGRFHSVVDERLAELGLRRNVLATVPTQMTACFLALHSDALALVPAPVGARAAEVMPLAVLEIPLSLPQVPMGMAWHARLDADPAHAWLRRAAARAAAGG</sequence>
<dbReference type="InterPro" id="IPR005119">
    <property type="entry name" value="LysR_subst-bd"/>
</dbReference>
<proteinExistence type="inferred from homology"/>
<dbReference type="Proteomes" id="UP000556084">
    <property type="component" value="Unassembled WGS sequence"/>
</dbReference>
<dbReference type="EMBL" id="JACHJH010000006">
    <property type="protein sequence ID" value="MBB4895054.1"/>
    <property type="molecule type" value="Genomic_DNA"/>
</dbReference>
<dbReference type="AlphaFoldDB" id="A0A7W7PM80"/>
<dbReference type="Gene3D" id="1.10.10.10">
    <property type="entry name" value="Winged helix-like DNA-binding domain superfamily/Winged helix DNA-binding domain"/>
    <property type="match status" value="1"/>
</dbReference>
<evidence type="ECO:0000256" key="1">
    <source>
        <dbReference type="ARBA" id="ARBA00009437"/>
    </source>
</evidence>
<comment type="similarity">
    <text evidence="1">Belongs to the LysR transcriptional regulatory family.</text>
</comment>
<reference evidence="6 7" key="1">
    <citation type="submission" date="2020-08" db="EMBL/GenBank/DDBJ databases">
        <title>Genomic Encyclopedia of Type Strains, Phase III (KMG-III): the genomes of soil and plant-associated and newly described type strains.</title>
        <authorList>
            <person name="Whitman W."/>
        </authorList>
    </citation>
    <scope>NUCLEOTIDE SEQUENCE [LARGE SCALE GENOMIC DNA]</scope>
    <source>
        <strain evidence="6 7">CECT 3266</strain>
    </source>
</reference>